<dbReference type="SMART" id="SM00326">
    <property type="entry name" value="SH3"/>
    <property type="match status" value="1"/>
</dbReference>
<dbReference type="CDD" id="cd01210">
    <property type="entry name" value="PTB_EPS8"/>
    <property type="match status" value="1"/>
</dbReference>
<dbReference type="GeneID" id="105931782"/>
<sequence>MFGNNRPFSYSPGGFSSEDFPQRRAFNQDEPRESLLQRNSMSRPSSRSIYKQRKEYAESLNKNPDSFQVRVEHLFICEVDGQEVRTEEDCVAKLKQLDGKSRLWPQEMILMIKGAYLLLCDIETKAELDTIPLMSIMHTSAVLDNSVYDSLLIVTVKEPSKRNPQNFMFQCEETGADIIKADLDKALQRGATDPDPRRMAPDMRWQNPGSFRQSGPRPVQQEDILPTPDYMAPQWNNRQPDHMPDTRSYSPQEEMSHYSDIHESDVAFHPAEVERNLDIFNHVLTDIEIFTDKVANVVLAPPEKPEKDKKKRMSKKKKSKSNAPPANLPHWEEYAAYLQKIKYGFNLLGQLEGALTDPSAVQYVHIFFSSMSNIVPLYPQDLPQTIISPLLTLEAVQLLHQVVSPEEKNLWLMLGDCWAIPRSAWPEDHIEPYIPVFYDGWQPPAPVHLPPVPNRGRSPLSRSNSQRFPPGGPEGQMNDQNFSPRAVLRGPEEPVSNGPMSSLPGPYPTEPPLYMRIMYNFSARNNQELTVMQGEVVQVVQKSRQWWLVRNSRNEEGRIPQNILEPIESDRSPDEQQWDSRGPVTLDYNSSPAQVRAWLQQRNFSRITVSSLGVLTGRQLLEMSKEDIRTVCPEEAGKVFFHLQSVKSSVALSSEPSLMYNSRY</sequence>
<dbReference type="GO" id="GO:0035023">
    <property type="term" value="P:regulation of Rho protein signal transduction"/>
    <property type="evidence" value="ECO:0007669"/>
    <property type="project" value="TreeGrafter"/>
</dbReference>
<accession>A0A3Q2NYY9</accession>
<feature type="region of interest" description="Disordered" evidence="4">
    <location>
        <begin position="448"/>
        <end position="507"/>
    </location>
</feature>
<dbReference type="PANTHER" id="PTHR12287">
    <property type="entry name" value="EPIDERMAL GROWTH FACTOR RECEPTOR KINASE SUBSTRATE EPS8-RELATED PROTEIN"/>
    <property type="match status" value="1"/>
</dbReference>
<dbReference type="Proteomes" id="UP000265000">
    <property type="component" value="Unplaced"/>
</dbReference>
<protein>
    <submittedName>
        <fullName evidence="6">EPS8 signaling adaptor L3b</fullName>
    </submittedName>
</protein>
<feature type="region of interest" description="Disordered" evidence="4">
    <location>
        <begin position="1"/>
        <end position="48"/>
    </location>
</feature>
<dbReference type="InterPro" id="IPR001452">
    <property type="entry name" value="SH3_domain"/>
</dbReference>
<dbReference type="Pfam" id="PF00018">
    <property type="entry name" value="SH3_1"/>
    <property type="match status" value="1"/>
</dbReference>
<keyword evidence="7" id="KW-1185">Reference proteome</keyword>
<dbReference type="STRING" id="8078.ENSFHEP00000004505"/>
<dbReference type="GO" id="GO:0031982">
    <property type="term" value="C:vesicle"/>
    <property type="evidence" value="ECO:0007669"/>
    <property type="project" value="TreeGrafter"/>
</dbReference>
<dbReference type="AlphaFoldDB" id="A0A3Q2NYY9"/>
<dbReference type="SUPFAM" id="SSF50044">
    <property type="entry name" value="SH3-domain"/>
    <property type="match status" value="1"/>
</dbReference>
<dbReference type="InterPro" id="IPR055093">
    <property type="entry name" value="EPS8_2nd"/>
</dbReference>
<dbReference type="PANTHER" id="PTHR12287:SF22">
    <property type="entry name" value="EPIDERMAL GROWTH FACTOR RECEPTOR KINASE SUBSTRATE 8-LIKE PROTEIN 3"/>
    <property type="match status" value="1"/>
</dbReference>
<evidence type="ECO:0000313" key="7">
    <source>
        <dbReference type="Proteomes" id="UP000265000"/>
    </source>
</evidence>
<dbReference type="InterPro" id="IPR036028">
    <property type="entry name" value="SH3-like_dom_sf"/>
</dbReference>
<evidence type="ECO:0000256" key="4">
    <source>
        <dbReference type="SAM" id="MobiDB-lite"/>
    </source>
</evidence>
<dbReference type="InterPro" id="IPR013761">
    <property type="entry name" value="SAM/pointed_sf"/>
</dbReference>
<feature type="domain" description="SH3" evidence="5">
    <location>
        <begin position="510"/>
        <end position="569"/>
    </location>
</feature>
<dbReference type="GO" id="GO:0003779">
    <property type="term" value="F:actin binding"/>
    <property type="evidence" value="ECO:0007669"/>
    <property type="project" value="TreeGrafter"/>
</dbReference>
<dbReference type="InterPro" id="IPR013625">
    <property type="entry name" value="PTB"/>
</dbReference>
<dbReference type="SUPFAM" id="SSF47769">
    <property type="entry name" value="SAM/Pointed domain"/>
    <property type="match status" value="1"/>
</dbReference>
<dbReference type="InterPro" id="IPR041418">
    <property type="entry name" value="SAM_3"/>
</dbReference>
<dbReference type="PROSITE" id="PS50002">
    <property type="entry name" value="SH3"/>
    <property type="match status" value="1"/>
</dbReference>
<feature type="compositionally biased region" description="Basic and acidic residues" evidence="4">
    <location>
        <begin position="20"/>
        <end position="35"/>
    </location>
</feature>
<feature type="region of interest" description="Disordered" evidence="4">
    <location>
        <begin position="190"/>
        <end position="219"/>
    </location>
</feature>
<dbReference type="Pfam" id="PF08416">
    <property type="entry name" value="PTB"/>
    <property type="match status" value="1"/>
</dbReference>
<dbReference type="GO" id="GO:0007266">
    <property type="term" value="P:Rho protein signal transduction"/>
    <property type="evidence" value="ECO:0007669"/>
    <property type="project" value="TreeGrafter"/>
</dbReference>
<proteinExistence type="inferred from homology"/>
<feature type="compositionally biased region" description="Polar residues" evidence="4">
    <location>
        <begin position="36"/>
        <end position="48"/>
    </location>
</feature>
<evidence type="ECO:0000256" key="2">
    <source>
        <dbReference type="ARBA" id="ARBA00022443"/>
    </source>
</evidence>
<keyword evidence="2 3" id="KW-0728">SH3 domain</keyword>
<reference evidence="6" key="1">
    <citation type="submission" date="2025-08" db="UniProtKB">
        <authorList>
            <consortium name="Ensembl"/>
        </authorList>
    </citation>
    <scope>IDENTIFICATION</scope>
</reference>
<name>A0A3Q2NYY9_FUNHE</name>
<feature type="compositionally biased region" description="Basic and acidic residues" evidence="4">
    <location>
        <begin position="190"/>
        <end position="201"/>
    </location>
</feature>
<comment type="similarity">
    <text evidence="1">Belongs to the EPS8 family.</text>
</comment>
<dbReference type="Gene3D" id="2.30.29.30">
    <property type="entry name" value="Pleckstrin-homology domain (PH domain)/Phosphotyrosine-binding domain (PTB)"/>
    <property type="match status" value="1"/>
</dbReference>
<dbReference type="SUPFAM" id="SSF50729">
    <property type="entry name" value="PH domain-like"/>
    <property type="match status" value="1"/>
</dbReference>
<organism evidence="6 7">
    <name type="scientific">Fundulus heteroclitus</name>
    <name type="common">Killifish</name>
    <name type="synonym">Mummichog</name>
    <dbReference type="NCBI Taxonomy" id="8078"/>
    <lineage>
        <taxon>Eukaryota</taxon>
        <taxon>Metazoa</taxon>
        <taxon>Chordata</taxon>
        <taxon>Craniata</taxon>
        <taxon>Vertebrata</taxon>
        <taxon>Euteleostomi</taxon>
        <taxon>Actinopterygii</taxon>
        <taxon>Neopterygii</taxon>
        <taxon>Teleostei</taxon>
        <taxon>Neoteleostei</taxon>
        <taxon>Acanthomorphata</taxon>
        <taxon>Ovalentaria</taxon>
        <taxon>Atherinomorphae</taxon>
        <taxon>Cyprinodontiformes</taxon>
        <taxon>Fundulidae</taxon>
        <taxon>Fundulus</taxon>
    </lineage>
</organism>
<dbReference type="GeneTree" id="ENSGT00940000158169"/>
<dbReference type="InterPro" id="IPR039801">
    <property type="entry name" value="EPS8-like"/>
</dbReference>
<dbReference type="InterPro" id="IPR011993">
    <property type="entry name" value="PH-like_dom_sf"/>
</dbReference>
<dbReference type="GO" id="GO:0032587">
    <property type="term" value="C:ruffle membrane"/>
    <property type="evidence" value="ECO:0007669"/>
    <property type="project" value="TreeGrafter"/>
</dbReference>
<dbReference type="InterPro" id="IPR033928">
    <property type="entry name" value="EPS8_PTB"/>
</dbReference>
<dbReference type="Gene3D" id="2.30.30.40">
    <property type="entry name" value="SH3 Domains"/>
    <property type="match status" value="1"/>
</dbReference>
<dbReference type="Gene3D" id="1.10.150.50">
    <property type="entry name" value="Transcription Factor, Ets-1"/>
    <property type="match status" value="1"/>
</dbReference>
<dbReference type="OrthoDB" id="4680325at2759"/>
<dbReference type="Pfam" id="PF22975">
    <property type="entry name" value="EPS8_2nd"/>
    <property type="match status" value="1"/>
</dbReference>
<feature type="region of interest" description="Disordered" evidence="4">
    <location>
        <begin position="301"/>
        <end position="327"/>
    </location>
</feature>
<evidence type="ECO:0000256" key="1">
    <source>
        <dbReference type="ARBA" id="ARBA00006197"/>
    </source>
</evidence>
<dbReference type="Ensembl" id="ENSFHET00000008744.1">
    <property type="protein sequence ID" value="ENSFHEP00000004505.1"/>
    <property type="gene ID" value="ENSFHEG00000005406.1"/>
</dbReference>
<dbReference type="CTD" id="393332"/>
<evidence type="ECO:0000259" key="5">
    <source>
        <dbReference type="PROSITE" id="PS50002"/>
    </source>
</evidence>
<evidence type="ECO:0000313" key="6">
    <source>
        <dbReference type="Ensembl" id="ENSFHEP00000004505.1"/>
    </source>
</evidence>
<reference evidence="6" key="2">
    <citation type="submission" date="2025-09" db="UniProtKB">
        <authorList>
            <consortium name="Ensembl"/>
        </authorList>
    </citation>
    <scope>IDENTIFICATION</scope>
</reference>
<evidence type="ECO:0000256" key="3">
    <source>
        <dbReference type="PROSITE-ProRule" id="PRU00192"/>
    </source>
</evidence>
<dbReference type="Pfam" id="PF18016">
    <property type="entry name" value="SAM_3"/>
    <property type="match status" value="1"/>
</dbReference>
<dbReference type="GO" id="GO:1900029">
    <property type="term" value="P:positive regulation of ruffle assembly"/>
    <property type="evidence" value="ECO:0007669"/>
    <property type="project" value="TreeGrafter"/>
</dbReference>
<feature type="compositionally biased region" description="Basic residues" evidence="4">
    <location>
        <begin position="309"/>
        <end position="320"/>
    </location>
</feature>